<keyword evidence="3" id="KW-1185">Reference proteome</keyword>
<dbReference type="Proteomes" id="UP001138500">
    <property type="component" value="Unassembled WGS sequence"/>
</dbReference>
<evidence type="ECO:0000256" key="1">
    <source>
        <dbReference type="SAM" id="MobiDB-lite"/>
    </source>
</evidence>
<evidence type="ECO:0000313" key="2">
    <source>
        <dbReference type="EMBL" id="KAH9826962.1"/>
    </source>
</evidence>
<name>A0A9W7SR01_9PEZI</name>
<feature type="compositionally biased region" description="Basic and acidic residues" evidence="1">
    <location>
        <begin position="268"/>
        <end position="288"/>
    </location>
</feature>
<reference evidence="2 3" key="2">
    <citation type="journal article" date="2021" name="Curr. Genet.">
        <title>Genetic response to nitrogen starvation in the aggressive Eucalyptus foliar pathogen Teratosphaeria destructans.</title>
        <authorList>
            <person name="Havenga M."/>
            <person name="Wingfield B.D."/>
            <person name="Wingfield M.J."/>
            <person name="Dreyer L.L."/>
            <person name="Roets F."/>
            <person name="Aylward J."/>
        </authorList>
    </citation>
    <scope>NUCLEOTIDE SEQUENCE [LARGE SCALE GENOMIC DNA]</scope>
    <source>
        <strain evidence="2">CMW44962</strain>
    </source>
</reference>
<gene>
    <name evidence="2" type="ORF">Tdes44962_MAKER03193</name>
</gene>
<feature type="region of interest" description="Disordered" evidence="1">
    <location>
        <begin position="268"/>
        <end position="388"/>
    </location>
</feature>
<feature type="compositionally biased region" description="Basic and acidic residues" evidence="1">
    <location>
        <begin position="321"/>
        <end position="330"/>
    </location>
</feature>
<accession>A0A9W7SR01</accession>
<comment type="caution">
    <text evidence="2">The sequence shown here is derived from an EMBL/GenBank/DDBJ whole genome shotgun (WGS) entry which is preliminary data.</text>
</comment>
<protein>
    <submittedName>
        <fullName evidence="2">Uncharacterized protein</fullName>
    </submittedName>
</protein>
<dbReference type="AlphaFoldDB" id="A0A9W7SR01"/>
<feature type="region of interest" description="Disordered" evidence="1">
    <location>
        <begin position="77"/>
        <end position="131"/>
    </location>
</feature>
<organism evidence="2 3">
    <name type="scientific">Teratosphaeria destructans</name>
    <dbReference type="NCBI Taxonomy" id="418781"/>
    <lineage>
        <taxon>Eukaryota</taxon>
        <taxon>Fungi</taxon>
        <taxon>Dikarya</taxon>
        <taxon>Ascomycota</taxon>
        <taxon>Pezizomycotina</taxon>
        <taxon>Dothideomycetes</taxon>
        <taxon>Dothideomycetidae</taxon>
        <taxon>Mycosphaerellales</taxon>
        <taxon>Teratosphaeriaceae</taxon>
        <taxon>Teratosphaeria</taxon>
    </lineage>
</organism>
<sequence>MFWRKASAGRKPYEDVPEGNKRQEPHATEDSRRSIADESQEAGEVEQKKPQKSGWFSWIKLGFGSVDWNAVVSAGQEAMADSQKKQGGDSQEPSKAKADAVQDVGQTSDPDKKDQKALQAAKDEDPQALDKMDLPGDKKQLMQALAAQQNATGLLAKANSLKDTAMKAMNKDERRRMLQEAYDKEIEAHGQSKFARRLQSGPWQGGVGGAGIGGGVGMGVGTVVGTLVGGVVSLPTTALGGLVGMGVGGIHGPFVKLDQSKAKAVAERAKTEGKSDEEIEEAVRKEAVVEEVDEEEAKALEGGVEGSGTPRAAISQPQSGEAKKNLERHHSGSGSKVGEQTGGDRSPSGSGGGGESGVAKKKPRKIEVRSGSKAGATTGDSKENAVKS</sequence>
<feature type="compositionally biased region" description="Basic and acidic residues" evidence="1">
    <location>
        <begin position="82"/>
        <end position="100"/>
    </location>
</feature>
<feature type="region of interest" description="Disordered" evidence="1">
    <location>
        <begin position="1"/>
        <end position="51"/>
    </location>
</feature>
<feature type="compositionally biased region" description="Basic and acidic residues" evidence="1">
    <location>
        <begin position="11"/>
        <end position="36"/>
    </location>
</feature>
<dbReference type="OrthoDB" id="4158987at2759"/>
<reference evidence="2 3" key="1">
    <citation type="journal article" date="2018" name="IMA Fungus">
        <title>IMA Genome-F 10: Nine draft genome sequences of Claviceps purpurea s.lat., including C. arundinis, C. humidiphila, and C. cf. spartinae, pseudomolecules for the pitch canker pathogen Fusarium circinatum, draft genome of Davidsoniella eucalypti, Grosmannia galeiformis, Quambalaria eucalypti, and Teratosphaeria destructans.</title>
        <authorList>
            <person name="Wingfield B.D."/>
            <person name="Liu M."/>
            <person name="Nguyen H.D."/>
            <person name="Lane F.A."/>
            <person name="Morgan S.W."/>
            <person name="De Vos L."/>
            <person name="Wilken P.M."/>
            <person name="Duong T.A."/>
            <person name="Aylward J."/>
            <person name="Coetzee M.P."/>
            <person name="Dadej K."/>
            <person name="De Beer Z.W."/>
            <person name="Findlay W."/>
            <person name="Havenga M."/>
            <person name="Kolarik M."/>
            <person name="Menzies J.G."/>
            <person name="Naidoo K."/>
            <person name="Pochopski O."/>
            <person name="Shoukouhi P."/>
            <person name="Santana Q.C."/>
            <person name="Seifert K.A."/>
            <person name="Soal N."/>
            <person name="Steenkamp E.T."/>
            <person name="Tatham C.T."/>
            <person name="van der Nest M.A."/>
            <person name="Wingfield M.J."/>
        </authorList>
    </citation>
    <scope>NUCLEOTIDE SEQUENCE [LARGE SCALE GENOMIC DNA]</scope>
    <source>
        <strain evidence="2">CMW44962</strain>
    </source>
</reference>
<feature type="compositionally biased region" description="Basic and acidic residues" evidence="1">
    <location>
        <begin position="109"/>
        <end position="131"/>
    </location>
</feature>
<evidence type="ECO:0000313" key="3">
    <source>
        <dbReference type="Proteomes" id="UP001138500"/>
    </source>
</evidence>
<proteinExistence type="predicted"/>
<dbReference type="EMBL" id="RIBY02001934">
    <property type="protein sequence ID" value="KAH9826962.1"/>
    <property type="molecule type" value="Genomic_DNA"/>
</dbReference>